<organism evidence="1 2">
    <name type="scientific">Smallanthus sonchifolius</name>
    <dbReference type="NCBI Taxonomy" id="185202"/>
    <lineage>
        <taxon>Eukaryota</taxon>
        <taxon>Viridiplantae</taxon>
        <taxon>Streptophyta</taxon>
        <taxon>Embryophyta</taxon>
        <taxon>Tracheophyta</taxon>
        <taxon>Spermatophyta</taxon>
        <taxon>Magnoliopsida</taxon>
        <taxon>eudicotyledons</taxon>
        <taxon>Gunneridae</taxon>
        <taxon>Pentapetalae</taxon>
        <taxon>asterids</taxon>
        <taxon>campanulids</taxon>
        <taxon>Asterales</taxon>
        <taxon>Asteraceae</taxon>
        <taxon>Asteroideae</taxon>
        <taxon>Heliantheae alliance</taxon>
        <taxon>Millerieae</taxon>
        <taxon>Smallanthus</taxon>
    </lineage>
</organism>
<sequence length="561" mass="65572">MIVSEAEKECSELSNENLELICELKETKKVIRERNETIEENHKLLEDCSLKNRELKSLKVEQEAQISDLEKEKEELQENMEISLNESYITSKCLGNLRNDLMVLSSSLDSQVSANKLLEQKAIKIEKVKCEMKLSLFKLEEENINLLKSESEKSDLQNEVKNLQNVEKLLLNAQEECEYVKSEEQKLQESAENLIEECRILQKSYEEMTKGNAELYDQYTCLVIELTSETEKFQKEVEHLKEEISQLDEQKSKLTFEKSNLESSLKDVHSRTEMTENKIQTVREESEFKNHDLTTELAAIKENHKKLMADHEKKSKLLTGYRMREERKRTMENNLERKLTVSEYERQQLIQEAASLRDEVLEYKQKLENLKNEKSNLEASLHSVSNSFEELKSEKMSFFNKMSEFEDCKSQRDALQEKLFRLEGDLKAKNASRSHDADTENEISRIKSANLQYQLKIQQLEGEKNGCLKKLEDLQLLLAKTKTGVHETRFKEDTDYAAKRKMLEAELDEALDANNKYRIQLQKLKSKGRNSLSSVPGKSNVEGEMVTKERFEEQNRLWKQS</sequence>
<evidence type="ECO:0000313" key="1">
    <source>
        <dbReference type="EMBL" id="KAI3823450.1"/>
    </source>
</evidence>
<dbReference type="Proteomes" id="UP001056120">
    <property type="component" value="Linkage Group LG02"/>
</dbReference>
<reference evidence="1 2" key="2">
    <citation type="journal article" date="2022" name="Mol. Ecol. Resour.">
        <title>The genomes of chicory, endive, great burdock and yacon provide insights into Asteraceae paleo-polyploidization history and plant inulin production.</title>
        <authorList>
            <person name="Fan W."/>
            <person name="Wang S."/>
            <person name="Wang H."/>
            <person name="Wang A."/>
            <person name="Jiang F."/>
            <person name="Liu H."/>
            <person name="Zhao H."/>
            <person name="Xu D."/>
            <person name="Zhang Y."/>
        </authorList>
    </citation>
    <scope>NUCLEOTIDE SEQUENCE [LARGE SCALE GENOMIC DNA]</scope>
    <source>
        <strain evidence="2">cv. Yunnan</strain>
        <tissue evidence="1">Leaves</tissue>
    </source>
</reference>
<gene>
    <name evidence="1" type="ORF">L1987_04886</name>
</gene>
<evidence type="ECO:0000313" key="2">
    <source>
        <dbReference type="Proteomes" id="UP001056120"/>
    </source>
</evidence>
<comment type="caution">
    <text evidence="1">The sequence shown here is derived from an EMBL/GenBank/DDBJ whole genome shotgun (WGS) entry which is preliminary data.</text>
</comment>
<proteinExistence type="predicted"/>
<name>A0ACB9JU09_9ASTR</name>
<keyword evidence="2" id="KW-1185">Reference proteome</keyword>
<accession>A0ACB9JU09</accession>
<dbReference type="EMBL" id="CM042019">
    <property type="protein sequence ID" value="KAI3823450.1"/>
    <property type="molecule type" value="Genomic_DNA"/>
</dbReference>
<reference evidence="2" key="1">
    <citation type="journal article" date="2022" name="Mol. Ecol. Resour.">
        <title>The genomes of chicory, endive, great burdock and yacon provide insights into Asteraceae palaeo-polyploidization history and plant inulin production.</title>
        <authorList>
            <person name="Fan W."/>
            <person name="Wang S."/>
            <person name="Wang H."/>
            <person name="Wang A."/>
            <person name="Jiang F."/>
            <person name="Liu H."/>
            <person name="Zhao H."/>
            <person name="Xu D."/>
            <person name="Zhang Y."/>
        </authorList>
    </citation>
    <scope>NUCLEOTIDE SEQUENCE [LARGE SCALE GENOMIC DNA]</scope>
    <source>
        <strain evidence="2">cv. Yunnan</strain>
    </source>
</reference>
<protein>
    <submittedName>
        <fullName evidence="1">Uncharacterized protein</fullName>
    </submittedName>
</protein>